<dbReference type="RefSeq" id="WP_346013928.1">
    <property type="nucleotide sequence ID" value="NZ_JAQYXP010000010.1"/>
</dbReference>
<evidence type="ECO:0000313" key="3">
    <source>
        <dbReference type="Proteomes" id="UP001407347"/>
    </source>
</evidence>
<proteinExistence type="predicted"/>
<dbReference type="Proteomes" id="UP001407347">
    <property type="component" value="Unassembled WGS sequence"/>
</dbReference>
<keyword evidence="3" id="KW-1185">Reference proteome</keyword>
<evidence type="ECO:0008006" key="4">
    <source>
        <dbReference type="Google" id="ProtNLM"/>
    </source>
</evidence>
<organism evidence="2 3">
    <name type="scientific">Methylobacterium ajmalii</name>
    <dbReference type="NCBI Taxonomy" id="2738439"/>
    <lineage>
        <taxon>Bacteria</taxon>
        <taxon>Pseudomonadati</taxon>
        <taxon>Pseudomonadota</taxon>
        <taxon>Alphaproteobacteria</taxon>
        <taxon>Hyphomicrobiales</taxon>
        <taxon>Methylobacteriaceae</taxon>
        <taxon>Methylobacterium</taxon>
    </lineage>
</organism>
<gene>
    <name evidence="2" type="ORF">PUR29_36710</name>
</gene>
<dbReference type="EMBL" id="JAQYXP010000010">
    <property type="protein sequence ID" value="MEN3238981.1"/>
    <property type="molecule type" value="Genomic_DNA"/>
</dbReference>
<comment type="caution">
    <text evidence="2">The sequence shown here is derived from an EMBL/GenBank/DDBJ whole genome shotgun (WGS) entry which is preliminary data.</text>
</comment>
<feature type="compositionally biased region" description="Pro residues" evidence="1">
    <location>
        <begin position="152"/>
        <end position="170"/>
    </location>
</feature>
<reference evidence="2 3" key="1">
    <citation type="journal article" date="2023" name="PLoS ONE">
        <title>Complete genome assembly of Hawai'i environmental nontuberculous mycobacteria reveals unexpected co-isolation with methylobacteria.</title>
        <authorList>
            <person name="Hendrix J."/>
            <person name="Epperson L.E."/>
            <person name="Tong E.I."/>
            <person name="Chan Y.L."/>
            <person name="Hasan N.A."/>
            <person name="Dawrs S.N."/>
            <person name="Norton G.J."/>
            <person name="Virdi R."/>
            <person name="Crooks J.L."/>
            <person name="Chan E.D."/>
            <person name="Honda J.R."/>
            <person name="Strong M."/>
        </authorList>
    </citation>
    <scope>NUCLEOTIDE SEQUENCE [LARGE SCALE GENOMIC DNA]</scope>
    <source>
        <strain evidence="2 3">NJH_HI04-1</strain>
    </source>
</reference>
<accession>A0ABV0A5D7</accession>
<name>A0ABV0A5D7_9HYPH</name>
<evidence type="ECO:0000256" key="1">
    <source>
        <dbReference type="SAM" id="MobiDB-lite"/>
    </source>
</evidence>
<evidence type="ECO:0000313" key="2">
    <source>
        <dbReference type="EMBL" id="MEN3238981.1"/>
    </source>
</evidence>
<feature type="region of interest" description="Disordered" evidence="1">
    <location>
        <begin position="145"/>
        <end position="170"/>
    </location>
</feature>
<sequence length="214" mass="23041">MSGEEVRRAAEAAPPAGGVPAGYRLPRAVADRLDAALQGRKNAPACLALAHFLARFWSSPRRLLAAFPIDRRAIAGRDDLGLSEARVRGAIAVLEEIGFLARYEPDPGKRYQRTAEGLHRRPILFRFGEEYGVAFSAANARAQAARGAPAPARRPVPRPEAPRPPVRLPEPSPVVLAQKQLIGGSRVIMGEQNLGRADSPLEAALARWERAIGG</sequence>
<protein>
    <recommendedName>
        <fullName evidence="4">Helix-turn-helix domain-containing protein</fullName>
    </recommendedName>
</protein>